<protein>
    <submittedName>
        <fullName evidence="1">Uncharacterized protein</fullName>
    </submittedName>
</protein>
<organism evidence="1">
    <name type="scientific">bioreactor metagenome</name>
    <dbReference type="NCBI Taxonomy" id="1076179"/>
    <lineage>
        <taxon>unclassified sequences</taxon>
        <taxon>metagenomes</taxon>
        <taxon>ecological metagenomes</taxon>
    </lineage>
</organism>
<proteinExistence type="predicted"/>
<sequence>MNLLHKADGTPYGKIYLKGKRTINGVLTYVDIANANFGEASDYVDYKLYKGTTKIWSGTESSLIFVLFDELGNQLSYYKNTSATTKTPYEATGYSLAKGVNYIFHLNGKEGTNYATQAIRLSTIQAK</sequence>
<reference evidence="1" key="1">
    <citation type="submission" date="2019-08" db="EMBL/GenBank/DDBJ databases">
        <authorList>
            <person name="Kucharzyk K."/>
            <person name="Murdoch R.W."/>
            <person name="Higgins S."/>
            <person name="Loffler F."/>
        </authorList>
    </citation>
    <scope>NUCLEOTIDE SEQUENCE</scope>
</reference>
<accession>A0A645GID2</accession>
<name>A0A645GID2_9ZZZZ</name>
<gene>
    <name evidence="1" type="ORF">SDC9_171027</name>
</gene>
<dbReference type="AlphaFoldDB" id="A0A645GID2"/>
<dbReference type="EMBL" id="VSSQ01072202">
    <property type="protein sequence ID" value="MPN23634.1"/>
    <property type="molecule type" value="Genomic_DNA"/>
</dbReference>
<evidence type="ECO:0000313" key="1">
    <source>
        <dbReference type="EMBL" id="MPN23634.1"/>
    </source>
</evidence>
<comment type="caution">
    <text evidence="1">The sequence shown here is derived from an EMBL/GenBank/DDBJ whole genome shotgun (WGS) entry which is preliminary data.</text>
</comment>